<keyword evidence="2" id="KW-0808">Transferase</keyword>
<evidence type="ECO:0000313" key="5">
    <source>
        <dbReference type="EMBL" id="MFC7411133.1"/>
    </source>
</evidence>
<dbReference type="InterPro" id="IPR012893">
    <property type="entry name" value="HipA-like_C"/>
</dbReference>
<evidence type="ECO:0000256" key="3">
    <source>
        <dbReference type="ARBA" id="ARBA00022777"/>
    </source>
</evidence>
<dbReference type="Proteomes" id="UP001596501">
    <property type="component" value="Unassembled WGS sequence"/>
</dbReference>
<sequence>MTVVTPIWVWLPGRDEPTRAGELVNGNGARFIYRPDYARTDGALALDPVELRISRSSRGTAVLGADGLPGVVRDAKPAGYGEDRLKAIHGDHLDALQLLELGVPDGVGAIEACNDMERKLQWRPKGLADLQQLTQYLETHEPASRALRRLNDDLDTSAGGERPKATLVHEGRLWLVKMQARGDRQAMPVREFVTMRLAELAGLHVAPVKLHTFGAHQVLMVQRFDRAGDPYKPTRKLYASAHTVLRLRLDAAKGDPARSYLALADRLRIWTRDGADDHRERLGRQLVELWKRMAFNALVGNTDDHALNTGLLFDRVAEGSDRMAWGLSPAFDITPHVVGLPAHIEDGPPLSLATGTDGRSGTSVARLADAAQWMGLERDDAIQWLMNTARQVAEDWAPMLRAAVSPAIEDATRLERLVGDVRPSFAYAEWLAQAS</sequence>
<protein>
    <submittedName>
        <fullName evidence="5">Type II toxin-antitoxin system HipA family toxin</fullName>
    </submittedName>
</protein>
<evidence type="ECO:0000256" key="2">
    <source>
        <dbReference type="ARBA" id="ARBA00022679"/>
    </source>
</evidence>
<keyword evidence="3" id="KW-0418">Kinase</keyword>
<dbReference type="EMBL" id="JBHTCA010000024">
    <property type="protein sequence ID" value="MFC7411133.1"/>
    <property type="molecule type" value="Genomic_DNA"/>
</dbReference>
<comment type="similarity">
    <text evidence="1">Belongs to the HipA Ser/Thr kinase family.</text>
</comment>
<dbReference type="Pfam" id="PF07804">
    <property type="entry name" value="HipA_C"/>
    <property type="match status" value="1"/>
</dbReference>
<name>A0ABW2QRE6_9BURK</name>
<evidence type="ECO:0000259" key="4">
    <source>
        <dbReference type="Pfam" id="PF07804"/>
    </source>
</evidence>
<dbReference type="RefSeq" id="WP_382227068.1">
    <property type="nucleotide sequence ID" value="NZ_JBHTCA010000024.1"/>
</dbReference>
<evidence type="ECO:0000313" key="6">
    <source>
        <dbReference type="Proteomes" id="UP001596501"/>
    </source>
</evidence>
<dbReference type="PANTHER" id="PTHR37419">
    <property type="entry name" value="SERINE/THREONINE-PROTEIN KINASE TOXIN HIPA"/>
    <property type="match status" value="1"/>
</dbReference>
<dbReference type="Gene3D" id="1.10.1070.20">
    <property type="match status" value="1"/>
</dbReference>
<accession>A0ABW2QRE6</accession>
<comment type="caution">
    <text evidence="5">The sequence shown here is derived from an EMBL/GenBank/DDBJ whole genome shotgun (WGS) entry which is preliminary data.</text>
</comment>
<organism evidence="5 6">
    <name type="scientific">Hydrogenophaga atypica</name>
    <dbReference type="NCBI Taxonomy" id="249409"/>
    <lineage>
        <taxon>Bacteria</taxon>
        <taxon>Pseudomonadati</taxon>
        <taxon>Pseudomonadota</taxon>
        <taxon>Betaproteobacteria</taxon>
        <taxon>Burkholderiales</taxon>
        <taxon>Comamonadaceae</taxon>
        <taxon>Hydrogenophaga</taxon>
    </lineage>
</organism>
<gene>
    <name evidence="5" type="ORF">ACFQPB_19905</name>
</gene>
<feature type="domain" description="HipA-like C-terminal" evidence="4">
    <location>
        <begin position="156"/>
        <end position="396"/>
    </location>
</feature>
<reference evidence="6" key="1">
    <citation type="journal article" date="2019" name="Int. J. Syst. Evol. Microbiol.">
        <title>The Global Catalogue of Microorganisms (GCM) 10K type strain sequencing project: providing services to taxonomists for standard genome sequencing and annotation.</title>
        <authorList>
            <consortium name="The Broad Institute Genomics Platform"/>
            <consortium name="The Broad Institute Genome Sequencing Center for Infectious Disease"/>
            <person name="Wu L."/>
            <person name="Ma J."/>
        </authorList>
    </citation>
    <scope>NUCLEOTIDE SEQUENCE [LARGE SCALE GENOMIC DNA]</scope>
    <source>
        <strain evidence="6">CGMCC 1.12371</strain>
    </source>
</reference>
<dbReference type="InterPro" id="IPR052028">
    <property type="entry name" value="HipA_Ser/Thr_kinase"/>
</dbReference>
<evidence type="ECO:0000256" key="1">
    <source>
        <dbReference type="ARBA" id="ARBA00010164"/>
    </source>
</evidence>
<keyword evidence="6" id="KW-1185">Reference proteome</keyword>
<dbReference type="PANTHER" id="PTHR37419:SF8">
    <property type="entry name" value="TOXIN YJJJ"/>
    <property type="match status" value="1"/>
</dbReference>
<proteinExistence type="inferred from homology"/>